<evidence type="ECO:0000256" key="4">
    <source>
        <dbReference type="ARBA" id="ARBA00023136"/>
    </source>
</evidence>
<dbReference type="Pfam" id="PF05105">
    <property type="entry name" value="Phage_holin_4_1"/>
    <property type="match status" value="1"/>
</dbReference>
<dbReference type="Proteomes" id="UP000719942">
    <property type="component" value="Unassembled WGS sequence"/>
</dbReference>
<comment type="subcellular location">
    <subcellularLocation>
        <location evidence="1">Membrane</location>
        <topology evidence="1">Multi-pass membrane protein</topology>
    </subcellularLocation>
</comment>
<keyword evidence="2 5" id="KW-0812">Transmembrane</keyword>
<evidence type="ECO:0000256" key="2">
    <source>
        <dbReference type="ARBA" id="ARBA00022692"/>
    </source>
</evidence>
<keyword evidence="7" id="KW-1185">Reference proteome</keyword>
<organism evidence="6 7">
    <name type="scientific">Caproiciproducens faecalis</name>
    <dbReference type="NCBI Taxonomy" id="2820301"/>
    <lineage>
        <taxon>Bacteria</taxon>
        <taxon>Bacillati</taxon>
        <taxon>Bacillota</taxon>
        <taxon>Clostridia</taxon>
        <taxon>Eubacteriales</taxon>
        <taxon>Acutalibacteraceae</taxon>
        <taxon>Caproiciproducens</taxon>
    </lineage>
</organism>
<comment type="caution">
    <text evidence="6">The sequence shown here is derived from an EMBL/GenBank/DDBJ whole genome shotgun (WGS) entry which is preliminary data.</text>
</comment>
<dbReference type="NCBIfam" id="TIGR01593">
    <property type="entry name" value="holin_tox_secr"/>
    <property type="match status" value="1"/>
</dbReference>
<keyword evidence="3 5" id="KW-1133">Transmembrane helix</keyword>
<proteinExistence type="predicted"/>
<evidence type="ECO:0000256" key="5">
    <source>
        <dbReference type="SAM" id="Phobius"/>
    </source>
</evidence>
<dbReference type="InterPro" id="IPR006480">
    <property type="entry name" value="Phage_holin_4_1"/>
</dbReference>
<accession>A0ABS7DLX5</accession>
<evidence type="ECO:0000313" key="6">
    <source>
        <dbReference type="EMBL" id="MBW7572302.1"/>
    </source>
</evidence>
<sequence length="144" mass="15307">MEKCKRAVIAVFTVLSAWLGVLAVPVLLLAAVNVIDYGTGLTAAKFRGQKISSYKSFRGIAKKICMWLLVAVGAVLDSLLAYAARQAGTELHFGCVVASLAAVWLICNEIISILENVADIGVALPPFLMKIAGSLKSQVESKID</sequence>
<name>A0ABS7DLX5_9FIRM</name>
<feature type="transmembrane region" description="Helical" evidence="5">
    <location>
        <begin position="64"/>
        <end position="84"/>
    </location>
</feature>
<dbReference type="RefSeq" id="WP_219964711.1">
    <property type="nucleotide sequence ID" value="NZ_JAGFNZ010000002.1"/>
</dbReference>
<gene>
    <name evidence="6" type="ORF">J5W02_05695</name>
</gene>
<reference evidence="6 7" key="1">
    <citation type="submission" date="2021-03" db="EMBL/GenBank/DDBJ databases">
        <title>Caproiciproducens sp. nov. isolated from feces of cow.</title>
        <authorList>
            <person name="Choi J.-Y."/>
        </authorList>
    </citation>
    <scope>NUCLEOTIDE SEQUENCE [LARGE SCALE GENOMIC DNA]</scope>
    <source>
        <strain evidence="6 7">AGMB10547</strain>
    </source>
</reference>
<feature type="transmembrane region" description="Helical" evidence="5">
    <location>
        <begin position="7"/>
        <end position="32"/>
    </location>
</feature>
<evidence type="ECO:0000256" key="3">
    <source>
        <dbReference type="ARBA" id="ARBA00022989"/>
    </source>
</evidence>
<protein>
    <submittedName>
        <fullName evidence="6">Phage holin family protein</fullName>
    </submittedName>
</protein>
<evidence type="ECO:0000313" key="7">
    <source>
        <dbReference type="Proteomes" id="UP000719942"/>
    </source>
</evidence>
<feature type="transmembrane region" description="Helical" evidence="5">
    <location>
        <begin position="91"/>
        <end position="114"/>
    </location>
</feature>
<dbReference type="EMBL" id="JAGFNZ010000002">
    <property type="protein sequence ID" value="MBW7572302.1"/>
    <property type="molecule type" value="Genomic_DNA"/>
</dbReference>
<keyword evidence="4 5" id="KW-0472">Membrane</keyword>
<evidence type="ECO:0000256" key="1">
    <source>
        <dbReference type="ARBA" id="ARBA00004141"/>
    </source>
</evidence>